<comment type="subcellular location">
    <subcellularLocation>
        <location evidence="1 8">Cytoplasmic vesicle</location>
        <location evidence="1 8">COPI-coated vesicle membrane</location>
        <topology evidence="1 8">Peripheral membrane protein</topology>
        <orientation evidence="1 8">Cytoplasmic side</orientation>
    </subcellularLocation>
    <subcellularLocation>
        <location evidence="8">Golgi apparatus membrane</location>
        <topology evidence="8">Peripheral membrane protein</topology>
        <orientation evidence="8">Cytoplasmic side</orientation>
    </subcellularLocation>
    <text evidence="8">The coatomer is cytoplasmic or polymerized on the cytoplasmic side of the Golgi, as well as on the vesicles/buds originating from it.</text>
</comment>
<dbReference type="InterPro" id="IPR019775">
    <property type="entry name" value="WD40_repeat_CS"/>
</dbReference>
<feature type="domain" description="COPA/B TPR" evidence="11">
    <location>
        <begin position="598"/>
        <end position="772"/>
    </location>
</feature>
<feature type="repeat" description="WD" evidence="9">
    <location>
        <begin position="96"/>
        <end position="137"/>
    </location>
</feature>
<organism evidence="12 13">
    <name type="scientific">Tritrichomonas musculus</name>
    <dbReference type="NCBI Taxonomy" id="1915356"/>
    <lineage>
        <taxon>Eukaryota</taxon>
        <taxon>Metamonada</taxon>
        <taxon>Parabasalia</taxon>
        <taxon>Tritrichomonadida</taxon>
        <taxon>Tritrichomonadidae</taxon>
        <taxon>Tritrichomonas</taxon>
    </lineage>
</organism>
<comment type="similarity">
    <text evidence="2 8">Belongs to the WD repeat COPB2 family.</text>
</comment>
<dbReference type="PANTHER" id="PTHR19876">
    <property type="entry name" value="COATOMER"/>
    <property type="match status" value="1"/>
</dbReference>
<keyword evidence="13" id="KW-1185">Reference proteome</keyword>
<keyword evidence="8" id="KW-0472">Membrane</keyword>
<dbReference type="Pfam" id="PF23953">
    <property type="entry name" value="TPR_COPA_B"/>
    <property type="match status" value="1"/>
</dbReference>
<dbReference type="InterPro" id="IPR036322">
    <property type="entry name" value="WD40_repeat_dom_sf"/>
</dbReference>
<evidence type="ECO:0000256" key="6">
    <source>
        <dbReference type="ARBA" id="ARBA00022737"/>
    </source>
</evidence>
<feature type="repeat" description="WD" evidence="9">
    <location>
        <begin position="182"/>
        <end position="225"/>
    </location>
</feature>
<evidence type="ECO:0000313" key="13">
    <source>
        <dbReference type="Proteomes" id="UP001470230"/>
    </source>
</evidence>
<protein>
    <recommendedName>
        <fullName evidence="8">Coatomer subunit beta'</fullName>
    </recommendedName>
</protein>
<evidence type="ECO:0000256" key="9">
    <source>
        <dbReference type="PROSITE-ProRule" id="PRU00221"/>
    </source>
</evidence>
<dbReference type="PROSITE" id="PS00678">
    <property type="entry name" value="WD_REPEATS_1"/>
    <property type="match status" value="2"/>
</dbReference>
<keyword evidence="7 8" id="KW-0968">Cytoplasmic vesicle</keyword>
<keyword evidence="6" id="KW-0677">Repeat</keyword>
<dbReference type="PIRSF" id="PIRSF005567">
    <property type="entry name" value="Coatomer_beta'_subunit"/>
    <property type="match status" value="1"/>
</dbReference>
<comment type="caution">
    <text evidence="12">The sequence shown here is derived from an EMBL/GenBank/DDBJ whole genome shotgun (WGS) entry which is preliminary data.</text>
</comment>
<gene>
    <name evidence="12" type="ORF">M9Y10_002304</name>
</gene>
<dbReference type="Pfam" id="PF00400">
    <property type="entry name" value="WD40"/>
    <property type="match status" value="4"/>
</dbReference>
<dbReference type="SUPFAM" id="SSF50978">
    <property type="entry name" value="WD40 repeat-like"/>
    <property type="match status" value="2"/>
</dbReference>
<evidence type="ECO:0000256" key="2">
    <source>
        <dbReference type="ARBA" id="ARBA00010844"/>
    </source>
</evidence>
<name>A0ABR2L9E4_9EUKA</name>
<feature type="repeat" description="WD" evidence="9">
    <location>
        <begin position="139"/>
        <end position="181"/>
    </location>
</feature>
<keyword evidence="8" id="KW-0931">ER-Golgi transport</keyword>
<dbReference type="SMART" id="SM00320">
    <property type="entry name" value="WD40"/>
    <property type="match status" value="7"/>
</dbReference>
<evidence type="ECO:0000313" key="12">
    <source>
        <dbReference type="EMBL" id="KAK8899981.1"/>
    </source>
</evidence>
<dbReference type="Gene3D" id="2.130.10.10">
    <property type="entry name" value="YVTN repeat-like/Quinoprotein amine dehydrogenase"/>
    <property type="match status" value="1"/>
</dbReference>
<dbReference type="CDD" id="cd00200">
    <property type="entry name" value="WD40"/>
    <property type="match status" value="1"/>
</dbReference>
<evidence type="ECO:0000256" key="5">
    <source>
        <dbReference type="ARBA" id="ARBA00022574"/>
    </source>
</evidence>
<dbReference type="PROSITE" id="PS50082">
    <property type="entry name" value="WD_REPEATS_2"/>
    <property type="match status" value="4"/>
</dbReference>
<keyword evidence="8" id="KW-0653">Protein transport</keyword>
<reference evidence="12 13" key="1">
    <citation type="submission" date="2024-04" db="EMBL/GenBank/DDBJ databases">
        <title>Tritrichomonas musculus Genome.</title>
        <authorList>
            <person name="Alves-Ferreira E."/>
            <person name="Grigg M."/>
            <person name="Lorenzi H."/>
            <person name="Galac M."/>
        </authorList>
    </citation>
    <scope>NUCLEOTIDE SEQUENCE [LARGE SCALE GENOMIC DNA]</scope>
    <source>
        <strain evidence="12 13">EAF2021</strain>
    </source>
</reference>
<dbReference type="PROSITE" id="PS50294">
    <property type="entry name" value="WD_REPEATS_REGION"/>
    <property type="match status" value="2"/>
</dbReference>
<evidence type="ECO:0000259" key="10">
    <source>
        <dbReference type="Pfam" id="PF04053"/>
    </source>
</evidence>
<dbReference type="InterPro" id="IPR001680">
    <property type="entry name" value="WD40_rpt"/>
</dbReference>
<dbReference type="CDD" id="cd22947">
    <property type="entry name" value="Coatomer_WDAD_beta-like"/>
    <property type="match status" value="1"/>
</dbReference>
<keyword evidence="5 9" id="KW-0853">WD repeat</keyword>
<dbReference type="InterPro" id="IPR056176">
    <property type="entry name" value="TPR_COPA_B"/>
</dbReference>
<feature type="repeat" description="WD" evidence="9">
    <location>
        <begin position="226"/>
        <end position="258"/>
    </location>
</feature>
<evidence type="ECO:0000256" key="3">
    <source>
        <dbReference type="ARBA" id="ARBA00022448"/>
    </source>
</evidence>
<evidence type="ECO:0000259" key="11">
    <source>
        <dbReference type="Pfam" id="PF23953"/>
    </source>
</evidence>
<dbReference type="PANTHER" id="PTHR19876:SF2">
    <property type="entry name" value="COATOMER SUBUNIT BETA"/>
    <property type="match status" value="1"/>
</dbReference>
<evidence type="ECO:0000256" key="4">
    <source>
        <dbReference type="ARBA" id="ARBA00022490"/>
    </source>
</evidence>
<comment type="function">
    <text evidence="8">The coatomer is a cytosolic protein complex that binds to dilysine motifs and reversibly associates with Golgi non-clathrin-coated vesicles, which further mediate biosynthetic protein transport from the ER, via the Golgi up to the trans Golgi network. Coatomer complex is required for budding from Golgi membranes, and is essential for the retrograde Golgi-to-ER transport of dilysine-tagged proteins.</text>
</comment>
<dbReference type="EMBL" id="JAPFFF010000001">
    <property type="protein sequence ID" value="KAK8899981.1"/>
    <property type="molecule type" value="Genomic_DNA"/>
</dbReference>
<accession>A0ABR2L9E4</accession>
<sequence length="800" mass="88837">MSLSKCKRLHTISSSRVKCLDFHPTQPLLLASLYSGDAIIVDCTKGSIIKTFAVHHGIPLRTGRWIPQNGNVVFGGDKCSLHFYSPTKGKLILEVPDAHERYVRSIAVHPTEFQILTCSDDLTCKLWNISNGCQLIRTFDVHERLVMDVKWNPRDLTTFASCSLDGTYIFWDVNSKDPRFSQNVSSKPLNSISFASSGDRPLLATASDDHTVQIWDLQTRSLLATLEGHDNNVSRVDFHPTRPIIVTTSEDKMTYLWSSLTFKRENSINAGLNRGWALSLSATSPLMAVGYDDGLAIFKFIHNGVPMSLDNSGKLIVSHGSDISTTTIKNVGEIIDGSELPLNWKEAVTAENTPIELLHSPNGRYITSLSDSEYTIYTTLGFRSRSYGKALKFAWAPNSTNYAILELMGSISIFQNFEQSQTIDRFARKIWGGTLLSASVDHGVEFYDWDTGTLIRRIESKASEVKWSNDLVAIRTKDSIFVLQYNPAEPDSPWTAEAGYEDAFTQVSMIDSRGSTSICWCSGVLFYTENNKINRFVGGIVQSTATLKFNIDMVGYLPRDNLIVVTDSQRRIIGVNFPSALIEFEAAVADGEEPDPDDIPEQYRARCAKYLKQIGQKELALSVTNELTMKFDLAIELGKLDIAQQVAAEATTPQSSSSSNSQFDTSMWKRLAQAALQSGDLQMAAVALKSCGDFSSLLVIYRAKNKRDEMEKLVDEAEAAGQLNVAFTAALLTGKKEKACQLLIKSERFAEAALFARSNVPQLTSECVKLWKQNTESKRVAEAIADPGEYPNLFDELIQH</sequence>
<dbReference type="Pfam" id="PF04053">
    <property type="entry name" value="B-prop_COPA_B_2nd"/>
    <property type="match status" value="1"/>
</dbReference>
<evidence type="ECO:0000256" key="1">
    <source>
        <dbReference type="ARBA" id="ARBA00004347"/>
    </source>
</evidence>
<dbReference type="Proteomes" id="UP001470230">
    <property type="component" value="Unassembled WGS sequence"/>
</dbReference>
<keyword evidence="8" id="KW-0333">Golgi apparatus</keyword>
<dbReference type="InterPro" id="IPR016453">
    <property type="entry name" value="COPB2"/>
</dbReference>
<evidence type="ECO:0000256" key="8">
    <source>
        <dbReference type="PIRNR" id="PIRNR005567"/>
    </source>
</evidence>
<dbReference type="InterPro" id="IPR015943">
    <property type="entry name" value="WD40/YVTN_repeat-like_dom_sf"/>
</dbReference>
<keyword evidence="3 8" id="KW-0813">Transport</keyword>
<dbReference type="InterPro" id="IPR050844">
    <property type="entry name" value="Coatomer_complex_subunit"/>
</dbReference>
<proteinExistence type="inferred from homology"/>
<feature type="domain" description="COPA/B second beta-propeller" evidence="10">
    <location>
        <begin position="321"/>
        <end position="567"/>
    </location>
</feature>
<dbReference type="InterPro" id="IPR006692">
    <property type="entry name" value="Beta-prop_COPA/B_2nd"/>
</dbReference>
<comment type="subunit">
    <text evidence="8">Oligomeric complex that consists of at least the alpha, beta, beta', gamma, delta, epsilon and zeta subunits.</text>
</comment>
<keyword evidence="4 8" id="KW-0963">Cytoplasm</keyword>
<dbReference type="Gene3D" id="1.25.40.470">
    <property type="match status" value="1"/>
</dbReference>
<evidence type="ECO:0000256" key="7">
    <source>
        <dbReference type="ARBA" id="ARBA00023329"/>
    </source>
</evidence>